<sequence>MLKKKKRLVLTVVLAVIFLLVGCSDKTNNQITFERGNLKTIEPHGVYYEIFIRAFYDSTGDGIGDFKGATSKLDYLQELGVEGIWLMPINPSPSYHGYDVIDYMDVNPEHGTLDDFKEFIEEAHKRGIKVIKDLVINHSSQEHPWFQAALKNDERYRDFYVWADEDTNTSQRGEWGQQVWHGTGNNIYEGVFWDGMPDLNIDHPKVREEIYEIGRFWLEEVGVDGFRLDAAKHIYSIYHGSDYQEKNHQFWREFRSEMEEVNPEVILVGEIWDTATVVAPYLDGGLQSAFNFDLSDKILASVRSEADAGLVTELERTRNYFNKMSEDFIDSTFITNHDMNRVMSELNNNMNHAKMAAALLLTLPGNPYIYYGEEIGMVGKKPDEDIRLPMRWYEDPKGAGQTTWRIDRYHSSENGIDVETQMQDENSLLNHYKELIYARRSSEALIAGEIKSTRISERGILSFERATDNEGKLVVHNLTSEIKVIDLEGDLSKYQKYFFHIGNIEEIELNNNVLKIPAYTTVILQK</sequence>
<dbReference type="GO" id="GO:0004556">
    <property type="term" value="F:alpha-amylase activity"/>
    <property type="evidence" value="ECO:0007669"/>
    <property type="project" value="UniProtKB-UniRule"/>
</dbReference>
<dbReference type="PROSITE" id="PS51257">
    <property type="entry name" value="PROKAR_LIPOPROTEIN"/>
    <property type="match status" value="1"/>
</dbReference>
<organism evidence="7 8">
    <name type="scientific">Anaerobacillus alkalilacustris</name>
    <dbReference type="NCBI Taxonomy" id="393763"/>
    <lineage>
        <taxon>Bacteria</taxon>
        <taxon>Bacillati</taxon>
        <taxon>Bacillota</taxon>
        <taxon>Bacilli</taxon>
        <taxon>Bacillales</taxon>
        <taxon>Bacillaceae</taxon>
        <taxon>Anaerobacillus</taxon>
    </lineage>
</organism>
<evidence type="ECO:0000313" key="7">
    <source>
        <dbReference type="EMBL" id="OIJ17489.1"/>
    </source>
</evidence>
<feature type="domain" description="Glycosyl hydrolase family 13 catalytic" evidence="6">
    <location>
        <begin position="49"/>
        <end position="439"/>
    </location>
</feature>
<name>A0A1S2LYA5_9BACI</name>
<dbReference type="GO" id="GO:0009313">
    <property type="term" value="P:oligosaccharide catabolic process"/>
    <property type="evidence" value="ECO:0007669"/>
    <property type="project" value="TreeGrafter"/>
</dbReference>
<comment type="similarity">
    <text evidence="1 4">Belongs to the glycosyl hydrolase 13 family.</text>
</comment>
<evidence type="ECO:0000256" key="5">
    <source>
        <dbReference type="RuleBase" id="RU361134"/>
    </source>
</evidence>
<dbReference type="SUPFAM" id="SSF51011">
    <property type="entry name" value="Glycosyl hydrolase domain"/>
    <property type="match status" value="1"/>
</dbReference>
<dbReference type="Proteomes" id="UP000179524">
    <property type="component" value="Unassembled WGS sequence"/>
</dbReference>
<dbReference type="InterPro" id="IPR013780">
    <property type="entry name" value="Glyco_hydro_b"/>
</dbReference>
<accession>A0A1S2LYA5</accession>
<evidence type="ECO:0000313" key="8">
    <source>
        <dbReference type="Proteomes" id="UP000179524"/>
    </source>
</evidence>
<dbReference type="Gene3D" id="3.90.400.10">
    <property type="entry name" value="Oligo-1,6-glucosidase, Domain 2"/>
    <property type="match status" value="1"/>
</dbReference>
<keyword evidence="3 5" id="KW-0326">Glycosidase</keyword>
<evidence type="ECO:0000256" key="4">
    <source>
        <dbReference type="RuleBase" id="RU003615"/>
    </source>
</evidence>
<dbReference type="InterPro" id="IPR006046">
    <property type="entry name" value="Alpha_amylase"/>
</dbReference>
<dbReference type="PRINTS" id="PR00110">
    <property type="entry name" value="ALPHAAMYLASE"/>
</dbReference>
<dbReference type="SMART" id="SM00642">
    <property type="entry name" value="Aamy"/>
    <property type="match status" value="1"/>
</dbReference>
<dbReference type="CDD" id="cd11316">
    <property type="entry name" value="AmyAc_bac2_AmyA"/>
    <property type="match status" value="1"/>
</dbReference>
<dbReference type="EC" id="3.2.1.1" evidence="5"/>
<dbReference type="Pfam" id="PF00128">
    <property type="entry name" value="Alpha-amylase"/>
    <property type="match status" value="1"/>
</dbReference>
<proteinExistence type="inferred from homology"/>
<evidence type="ECO:0000256" key="3">
    <source>
        <dbReference type="ARBA" id="ARBA00023295"/>
    </source>
</evidence>
<dbReference type="Pfam" id="PF23915">
    <property type="entry name" value="SusG_C"/>
    <property type="match status" value="1"/>
</dbReference>
<dbReference type="RefSeq" id="WP_071308215.1">
    <property type="nucleotide sequence ID" value="NZ_MLQR01000001.1"/>
</dbReference>
<dbReference type="InterPro" id="IPR045857">
    <property type="entry name" value="O16G_dom_2"/>
</dbReference>
<dbReference type="Gene3D" id="2.60.40.1180">
    <property type="entry name" value="Golgi alpha-mannosidase II"/>
    <property type="match status" value="1"/>
</dbReference>
<comment type="catalytic activity">
    <reaction evidence="5">
        <text>Endohydrolysis of (1-&gt;4)-alpha-D-glucosidic linkages in polysaccharides containing three or more (1-&gt;4)-alpha-linked D-glucose units.</text>
        <dbReference type="EC" id="3.2.1.1"/>
    </reaction>
</comment>
<protein>
    <recommendedName>
        <fullName evidence="5">Alpha-amylase</fullName>
        <ecNumber evidence="5">3.2.1.1</ecNumber>
    </recommendedName>
</protein>
<gene>
    <name evidence="7" type="ORF">BKP37_03075</name>
</gene>
<dbReference type="InterPro" id="IPR006047">
    <property type="entry name" value="GH13_cat_dom"/>
</dbReference>
<evidence type="ECO:0000259" key="6">
    <source>
        <dbReference type="SMART" id="SM00642"/>
    </source>
</evidence>
<dbReference type="PANTHER" id="PTHR10357:SF179">
    <property type="entry name" value="NEUTRAL AND BASIC AMINO ACID TRANSPORT PROTEIN RBAT"/>
    <property type="match status" value="1"/>
</dbReference>
<evidence type="ECO:0000256" key="2">
    <source>
        <dbReference type="ARBA" id="ARBA00022801"/>
    </source>
</evidence>
<dbReference type="InterPro" id="IPR056300">
    <property type="entry name" value="SusG-like_C"/>
</dbReference>
<keyword evidence="2 5" id="KW-0378">Hydrolase</keyword>
<dbReference type="InterPro" id="IPR017853">
    <property type="entry name" value="GH"/>
</dbReference>
<dbReference type="Gene3D" id="3.20.20.80">
    <property type="entry name" value="Glycosidases"/>
    <property type="match status" value="1"/>
</dbReference>
<dbReference type="GO" id="GO:0043169">
    <property type="term" value="F:cation binding"/>
    <property type="evidence" value="ECO:0007669"/>
    <property type="project" value="InterPro"/>
</dbReference>
<keyword evidence="8" id="KW-1185">Reference proteome</keyword>
<dbReference type="PANTHER" id="PTHR10357">
    <property type="entry name" value="ALPHA-AMYLASE FAMILY MEMBER"/>
    <property type="match status" value="1"/>
</dbReference>
<evidence type="ECO:0000256" key="1">
    <source>
        <dbReference type="ARBA" id="ARBA00008061"/>
    </source>
</evidence>
<keyword evidence="5" id="KW-0119">Carbohydrate metabolism</keyword>
<reference evidence="7 8" key="1">
    <citation type="submission" date="2016-10" db="EMBL/GenBank/DDBJ databases">
        <title>Draft genome sequences of four alkaliphilic bacteria belonging to the Anaerobacillus genus.</title>
        <authorList>
            <person name="Bassil N.M."/>
            <person name="Lloyd J.R."/>
        </authorList>
    </citation>
    <scope>NUCLEOTIDE SEQUENCE [LARGE SCALE GENOMIC DNA]</scope>
    <source>
        <strain evidence="7 8">DSM 18345</strain>
    </source>
</reference>
<dbReference type="AlphaFoldDB" id="A0A1S2LYA5"/>
<dbReference type="SUPFAM" id="SSF51445">
    <property type="entry name" value="(Trans)glycosidases"/>
    <property type="match status" value="1"/>
</dbReference>
<comment type="caution">
    <text evidence="7">The sequence shown here is derived from an EMBL/GenBank/DDBJ whole genome shotgun (WGS) entry which is preliminary data.</text>
</comment>
<dbReference type="EMBL" id="MLQR01000001">
    <property type="protein sequence ID" value="OIJ17489.1"/>
    <property type="molecule type" value="Genomic_DNA"/>
</dbReference>
<dbReference type="OrthoDB" id="9805159at2"/>